<evidence type="ECO:0000256" key="2">
    <source>
        <dbReference type="SAM" id="MobiDB-lite"/>
    </source>
</evidence>
<reference evidence="3 4" key="1">
    <citation type="journal article" date="2017" name="Nat. Commun.">
        <title>'ARMAN' archaea depend on association with euryarchaeal host in culture and in situ.</title>
        <authorList>
            <person name="Golyshina O."/>
            <person name="Toshchakov S."/>
            <person name="Makarova K."/>
            <person name="Gavrilov S."/>
            <person name="Korzhenkov A."/>
            <person name="La Cono V."/>
            <person name="Arcadi E."/>
            <person name="Nechitaylo T."/>
            <person name="Ferrer M."/>
            <person name="Kublanov I."/>
            <person name="Wolf Y."/>
            <person name="Yakimov M."/>
            <person name="Golyshin P."/>
            <person name="Slesarev A."/>
            <person name="Kozyavkin S."/>
        </authorList>
    </citation>
    <scope>NUCLEOTIDE SEQUENCE [LARGE SCALE GENOMIC DNA]</scope>
    <source>
        <strain evidence="3 4">Mia14</strain>
    </source>
</reference>
<evidence type="ECO:0000313" key="3">
    <source>
        <dbReference type="EMBL" id="ASI14189.1"/>
    </source>
</evidence>
<dbReference type="KEGG" id="marh:Mia14_0916"/>
<dbReference type="Proteomes" id="UP000197679">
    <property type="component" value="Chromosome"/>
</dbReference>
<feature type="compositionally biased region" description="Basic and acidic residues" evidence="2">
    <location>
        <begin position="1"/>
        <end position="16"/>
    </location>
</feature>
<name>A0A218NNY4_9ARCH</name>
<dbReference type="AlphaFoldDB" id="A0A218NNY4"/>
<keyword evidence="4" id="KW-1185">Reference proteome</keyword>
<evidence type="ECO:0000256" key="1">
    <source>
        <dbReference type="SAM" id="Coils"/>
    </source>
</evidence>
<protein>
    <submittedName>
        <fullName evidence="3">Uncharacterized protein</fullName>
    </submittedName>
</protein>
<feature type="region of interest" description="Disordered" evidence="2">
    <location>
        <begin position="1"/>
        <end position="69"/>
    </location>
</feature>
<feature type="compositionally biased region" description="Basic and acidic residues" evidence="2">
    <location>
        <begin position="23"/>
        <end position="44"/>
    </location>
</feature>
<dbReference type="EMBL" id="CP019964">
    <property type="protein sequence ID" value="ASI14189.1"/>
    <property type="molecule type" value="Genomic_DNA"/>
</dbReference>
<evidence type="ECO:0000313" key="4">
    <source>
        <dbReference type="Proteomes" id="UP000197679"/>
    </source>
</evidence>
<accession>A0A218NNY4</accession>
<organism evidence="3 4">
    <name type="scientific">Candidatus Mancarchaeum acidiphilum</name>
    <dbReference type="NCBI Taxonomy" id="1920749"/>
    <lineage>
        <taxon>Archaea</taxon>
        <taxon>Candidatus Micrarchaeota</taxon>
        <taxon>Candidatus Mancarchaeum</taxon>
    </lineage>
</organism>
<gene>
    <name evidence="3" type="ORF">Mia14_0916</name>
</gene>
<sequence>MNGEKEVADTKKKTEAVVDSSEELSKGKSVKAEKAESSSEKAVDGKGQQQEEQDSSKPDQPKIKSINDIIEESKNPEALAIKEKIDAVKKDKFNLMLEVKGLRRRLNYKLAEGEAISKFVNDENNQIDPKKFAYLKKLKNRLEFKLSTEARISLYEEKDIIRKINVISTQLNDLYKFQRLKRKSGYIVKDIEELKTKINEDNNKIADLNNSLDDLYDQVRRILKINRRNAERRPGESQAPKRKFIPQATQEINLEDIAVIKKK</sequence>
<proteinExistence type="predicted"/>
<feature type="coiled-coil region" evidence="1">
    <location>
        <begin position="191"/>
        <end position="218"/>
    </location>
</feature>
<keyword evidence="1" id="KW-0175">Coiled coil</keyword>